<dbReference type="AlphaFoldDB" id="A0AAU9C9Q8"/>
<dbReference type="EMBL" id="AP024714">
    <property type="protein sequence ID" value="BCX82769.1"/>
    <property type="molecule type" value="Genomic_DNA"/>
</dbReference>
<dbReference type="InterPro" id="IPR000462">
    <property type="entry name" value="CDP-OH_P_trans"/>
</dbReference>
<dbReference type="Pfam" id="PF01066">
    <property type="entry name" value="CDP-OH_P_transf"/>
    <property type="match status" value="1"/>
</dbReference>
<dbReference type="InterPro" id="IPR048254">
    <property type="entry name" value="CDP_ALCOHOL_P_TRANSF_CS"/>
</dbReference>
<dbReference type="GO" id="GO:0016020">
    <property type="term" value="C:membrane"/>
    <property type="evidence" value="ECO:0007669"/>
    <property type="project" value="InterPro"/>
</dbReference>
<evidence type="ECO:0000313" key="5">
    <source>
        <dbReference type="Proteomes" id="UP001321825"/>
    </source>
</evidence>
<evidence type="ECO:0000256" key="1">
    <source>
        <dbReference type="ARBA" id="ARBA00022679"/>
    </source>
</evidence>
<dbReference type="Gene3D" id="1.20.120.1760">
    <property type="match status" value="1"/>
</dbReference>
<evidence type="ECO:0000256" key="2">
    <source>
        <dbReference type="RuleBase" id="RU003750"/>
    </source>
</evidence>
<keyword evidence="3" id="KW-0812">Transmembrane</keyword>
<organism evidence="4 5">
    <name type="scientific">Methylomarinovum caldicuralii</name>
    <dbReference type="NCBI Taxonomy" id="438856"/>
    <lineage>
        <taxon>Bacteria</taxon>
        <taxon>Pseudomonadati</taxon>
        <taxon>Pseudomonadota</taxon>
        <taxon>Gammaproteobacteria</taxon>
        <taxon>Methylococcales</taxon>
        <taxon>Methylothermaceae</taxon>
        <taxon>Methylomarinovum</taxon>
    </lineage>
</organism>
<feature type="transmembrane region" description="Helical" evidence="3">
    <location>
        <begin position="345"/>
        <end position="363"/>
    </location>
</feature>
<reference evidence="5" key="1">
    <citation type="journal article" date="2024" name="Int. J. Syst. Evol. Microbiol.">
        <title>Methylomarinovum tepidoasis sp. nov., a moderately thermophilic methanotroph of the family Methylothermaceae isolated from a deep-sea hydrothermal field.</title>
        <authorList>
            <person name="Hirayama H."/>
            <person name="Takaki Y."/>
            <person name="Abe M."/>
            <person name="Miyazaki M."/>
            <person name="Uematsu K."/>
            <person name="Matsui Y."/>
            <person name="Takai K."/>
        </authorList>
    </citation>
    <scope>NUCLEOTIDE SEQUENCE [LARGE SCALE GENOMIC DNA]</scope>
    <source>
        <strain evidence="5">IT-9</strain>
    </source>
</reference>
<proteinExistence type="inferred from homology"/>
<keyword evidence="5" id="KW-1185">Reference proteome</keyword>
<feature type="transmembrane region" description="Helical" evidence="3">
    <location>
        <begin position="193"/>
        <end position="218"/>
    </location>
</feature>
<dbReference type="GO" id="GO:0016780">
    <property type="term" value="F:phosphotransferase activity, for other substituted phosphate groups"/>
    <property type="evidence" value="ECO:0007669"/>
    <property type="project" value="InterPro"/>
</dbReference>
<name>A0AAU9C9Q8_9GAMM</name>
<keyword evidence="3" id="KW-1133">Transmembrane helix</keyword>
<comment type="similarity">
    <text evidence="2">Belongs to the CDP-alcohol phosphatidyltransferase class-I family.</text>
</comment>
<dbReference type="KEGG" id="mcau:MIT9_P2355"/>
<evidence type="ECO:0008006" key="6">
    <source>
        <dbReference type="Google" id="ProtNLM"/>
    </source>
</evidence>
<dbReference type="PROSITE" id="PS00379">
    <property type="entry name" value="CDP_ALCOHOL_P_TRANSF"/>
    <property type="match status" value="1"/>
</dbReference>
<evidence type="ECO:0000256" key="3">
    <source>
        <dbReference type="SAM" id="Phobius"/>
    </source>
</evidence>
<protein>
    <recommendedName>
        <fullName evidence="6">Phosphatidylglycerophosphate synthase</fullName>
    </recommendedName>
</protein>
<sequence>MTIYYHLLGQSAPDLWGLSADERIARVLRQKCREDSVAPWSESSGRDDAAGRVLLLRRDFLYDERLIAALLRREEDLALERAGQVVAVWTDAGRFPAALALLQGEGDRGRFVRVTPDQLASGVTQKLRKVSPPFVLPVTAGNASRLERHLFDESYKGVTDLVTKWVWPRLAERAVRFCVRYGIRPNHVTATSWVLAILVGILFLQGYLGLGLVLGWLMTFLDTVDGKLARVTVDSSRFGHFFDHVLDVVHPPLWYLAWGLGLENYQPLVVKLPLMETFWLLLAGYVGGRLAEALFKRFIGFSIFTWEVTDSVNRLLTARRNPCLILLSAGYVLGRPDLGFEAVTLWTLASTLFLWWRLGLALWRKRRGERLVSWLDQVDPDGVTGVAAWFVQRGH</sequence>
<keyword evidence="1 2" id="KW-0808">Transferase</keyword>
<dbReference type="Proteomes" id="UP001321825">
    <property type="component" value="Chromosome"/>
</dbReference>
<dbReference type="InterPro" id="IPR043130">
    <property type="entry name" value="CDP-OH_PTrfase_TM_dom"/>
</dbReference>
<gene>
    <name evidence="4" type="ORF">MIT9_P2355</name>
</gene>
<evidence type="ECO:0000313" key="4">
    <source>
        <dbReference type="EMBL" id="BCX82769.1"/>
    </source>
</evidence>
<dbReference type="RefSeq" id="WP_317705155.1">
    <property type="nucleotide sequence ID" value="NZ_AP024714.1"/>
</dbReference>
<accession>A0AAU9C9Q8</accession>
<keyword evidence="3" id="KW-0472">Membrane</keyword>
<dbReference type="GO" id="GO:0008654">
    <property type="term" value="P:phospholipid biosynthetic process"/>
    <property type="evidence" value="ECO:0007669"/>
    <property type="project" value="InterPro"/>
</dbReference>